<feature type="compositionally biased region" description="Polar residues" evidence="1">
    <location>
        <begin position="1"/>
        <end position="11"/>
    </location>
</feature>
<evidence type="ECO:0000313" key="3">
    <source>
        <dbReference type="Proteomes" id="UP000075884"/>
    </source>
</evidence>
<accession>A0A182N2X9</accession>
<dbReference type="VEuPathDB" id="VectorBase:ADIR001991"/>
<reference evidence="2" key="2">
    <citation type="submission" date="2020-05" db="UniProtKB">
        <authorList>
            <consortium name="EnsemblMetazoa"/>
        </authorList>
    </citation>
    <scope>IDENTIFICATION</scope>
    <source>
        <strain evidence="2">WRAIR2</strain>
    </source>
</reference>
<evidence type="ECO:0000313" key="2">
    <source>
        <dbReference type="EnsemblMetazoa" id="ADIR001991-PA"/>
    </source>
</evidence>
<feature type="region of interest" description="Disordered" evidence="1">
    <location>
        <begin position="1"/>
        <end position="40"/>
    </location>
</feature>
<keyword evidence="3" id="KW-1185">Reference proteome</keyword>
<feature type="compositionally biased region" description="Polar residues" evidence="1">
    <location>
        <begin position="20"/>
        <end position="34"/>
    </location>
</feature>
<proteinExistence type="predicted"/>
<dbReference type="EnsemblMetazoa" id="ADIR001991-RA">
    <property type="protein sequence ID" value="ADIR001991-PA"/>
    <property type="gene ID" value="ADIR001991"/>
</dbReference>
<sequence>MSNKPGTSAQSAPRPGGYSNARNEASTKKNTTPGDGNDKQLLENSYARQLYFQHTNLTELIAKKLPKRSETTRRNYATQLYELFLLQPDMRIHDPFHEVRFDTRYNEGLFYMARNIPLITEQTLTQHKQTLAAAGIRQLCFVDMTKNNLMLEYQEKGK</sequence>
<dbReference type="AlphaFoldDB" id="A0A182N2X9"/>
<protein>
    <submittedName>
        <fullName evidence="2">Uncharacterized protein</fullName>
    </submittedName>
</protein>
<reference evidence="3" key="1">
    <citation type="submission" date="2013-03" db="EMBL/GenBank/DDBJ databases">
        <title>The Genome Sequence of Anopheles dirus WRAIR2.</title>
        <authorList>
            <consortium name="The Broad Institute Genomics Platform"/>
            <person name="Neafsey D.E."/>
            <person name="Walton C."/>
            <person name="Walker B."/>
            <person name="Young S.K."/>
            <person name="Zeng Q."/>
            <person name="Gargeya S."/>
            <person name="Fitzgerald M."/>
            <person name="Haas B."/>
            <person name="Abouelleil A."/>
            <person name="Allen A.W."/>
            <person name="Alvarado L."/>
            <person name="Arachchi H.M."/>
            <person name="Berlin A.M."/>
            <person name="Chapman S.B."/>
            <person name="Gainer-Dewar J."/>
            <person name="Goldberg J."/>
            <person name="Griggs A."/>
            <person name="Gujja S."/>
            <person name="Hansen M."/>
            <person name="Howarth C."/>
            <person name="Imamovic A."/>
            <person name="Ireland A."/>
            <person name="Larimer J."/>
            <person name="McCowan C."/>
            <person name="Murphy C."/>
            <person name="Pearson M."/>
            <person name="Poon T.W."/>
            <person name="Priest M."/>
            <person name="Roberts A."/>
            <person name="Saif S."/>
            <person name="Shea T."/>
            <person name="Sisk P."/>
            <person name="Sykes S."/>
            <person name="Wortman J."/>
            <person name="Nusbaum C."/>
            <person name="Birren B."/>
        </authorList>
    </citation>
    <scope>NUCLEOTIDE SEQUENCE [LARGE SCALE GENOMIC DNA]</scope>
    <source>
        <strain evidence="3">WRAIR2</strain>
    </source>
</reference>
<organism evidence="2 3">
    <name type="scientific">Anopheles dirus</name>
    <dbReference type="NCBI Taxonomy" id="7168"/>
    <lineage>
        <taxon>Eukaryota</taxon>
        <taxon>Metazoa</taxon>
        <taxon>Ecdysozoa</taxon>
        <taxon>Arthropoda</taxon>
        <taxon>Hexapoda</taxon>
        <taxon>Insecta</taxon>
        <taxon>Pterygota</taxon>
        <taxon>Neoptera</taxon>
        <taxon>Endopterygota</taxon>
        <taxon>Diptera</taxon>
        <taxon>Nematocera</taxon>
        <taxon>Culicoidea</taxon>
        <taxon>Culicidae</taxon>
        <taxon>Anophelinae</taxon>
        <taxon>Anopheles</taxon>
    </lineage>
</organism>
<evidence type="ECO:0000256" key="1">
    <source>
        <dbReference type="SAM" id="MobiDB-lite"/>
    </source>
</evidence>
<dbReference type="Proteomes" id="UP000075884">
    <property type="component" value="Unassembled WGS sequence"/>
</dbReference>
<name>A0A182N2X9_9DIPT</name>